<dbReference type="AlphaFoldDB" id="A0A941ILD5"/>
<gene>
    <name evidence="1" type="ORF">KDK95_14530</name>
</gene>
<dbReference type="RefSeq" id="WP_212518672.1">
    <property type="nucleotide sequence ID" value="NZ_JAGSOH010000036.1"/>
</dbReference>
<keyword evidence="2" id="KW-1185">Reference proteome</keyword>
<dbReference type="Proteomes" id="UP000676325">
    <property type="component" value="Unassembled WGS sequence"/>
</dbReference>
<reference evidence="1" key="1">
    <citation type="submission" date="2021-04" db="EMBL/GenBank/DDBJ databases">
        <title>Genome based classification of Actinospica acidithermotolerans sp. nov., an actinobacterium isolated from an Indonesian hot spring.</title>
        <authorList>
            <person name="Kusuma A.B."/>
            <person name="Putra K.E."/>
            <person name="Nafisah S."/>
            <person name="Loh J."/>
            <person name="Nouioui I."/>
            <person name="Goodfellow M."/>
        </authorList>
    </citation>
    <scope>NUCLEOTIDE SEQUENCE</scope>
    <source>
        <strain evidence="1">MGRD01-02</strain>
    </source>
</reference>
<evidence type="ECO:0000313" key="2">
    <source>
        <dbReference type="Proteomes" id="UP000676325"/>
    </source>
</evidence>
<evidence type="ECO:0000313" key="1">
    <source>
        <dbReference type="EMBL" id="MBR7827531.1"/>
    </source>
</evidence>
<organism evidence="1 2">
    <name type="scientific">Actinospica acidithermotolerans</name>
    <dbReference type="NCBI Taxonomy" id="2828514"/>
    <lineage>
        <taxon>Bacteria</taxon>
        <taxon>Bacillati</taxon>
        <taxon>Actinomycetota</taxon>
        <taxon>Actinomycetes</taxon>
        <taxon>Catenulisporales</taxon>
        <taxon>Actinospicaceae</taxon>
        <taxon>Actinospica</taxon>
    </lineage>
</organism>
<sequence>MTHSGFQVAPADFAAAAPRFEHAADDLSAAVVRTVDVLEGHGSFWGQDEEFEHEYRADWSAAVDLATACEKGLRAVSDQLANTSVLYVQADDASAQSFGTLHDRLAAILDPNGVRR</sequence>
<accession>A0A941ILD5</accession>
<comment type="caution">
    <text evidence="1">The sequence shown here is derived from an EMBL/GenBank/DDBJ whole genome shotgun (WGS) entry which is preliminary data.</text>
</comment>
<dbReference type="Gene3D" id="1.10.287.1060">
    <property type="entry name" value="ESAT-6-like"/>
    <property type="match status" value="1"/>
</dbReference>
<evidence type="ECO:0008006" key="3">
    <source>
        <dbReference type="Google" id="ProtNLM"/>
    </source>
</evidence>
<name>A0A941ILD5_9ACTN</name>
<proteinExistence type="predicted"/>
<protein>
    <recommendedName>
        <fullName evidence="3">WXG100 family type VII secretion target</fullName>
    </recommendedName>
</protein>
<dbReference type="EMBL" id="JAGSOH010000036">
    <property type="protein sequence ID" value="MBR7827531.1"/>
    <property type="molecule type" value="Genomic_DNA"/>
</dbReference>